<dbReference type="EMBL" id="AE015929">
    <property type="protein sequence ID" value="AAO03707.1"/>
    <property type="molecule type" value="Genomic_DNA"/>
</dbReference>
<organism evidence="3 4">
    <name type="scientific">Staphylococcus epidermidis (strain ATCC 12228 / FDA PCI 1200)</name>
    <dbReference type="NCBI Taxonomy" id="176280"/>
    <lineage>
        <taxon>Bacteria</taxon>
        <taxon>Bacillati</taxon>
        <taxon>Bacillota</taxon>
        <taxon>Bacilli</taxon>
        <taxon>Bacillales</taxon>
        <taxon>Staphylococcaceae</taxon>
        <taxon>Staphylococcus</taxon>
    </lineage>
</organism>
<sequence length="143" mass="16686">MFKNILLPYDFENDFSAIPDYLEKVTDEDSVVVIYHVVTENDLAISVKYYNKHKEDIIREKEKKLTPFLRELEKRDIQYKIDVDFGHIKDTILEKITSGDINNGEFDLVIMSNHRVDLNIKHVLGDVTHKIAKRSSVPVLIVK</sequence>
<proteinExistence type="inferred from homology"/>
<protein>
    <recommendedName>
        <fullName evidence="2">UspA domain-containing protein</fullName>
    </recommendedName>
</protein>
<dbReference type="HOGENOM" id="CLU_049301_16_3_9"/>
<dbReference type="PANTHER" id="PTHR46268">
    <property type="entry name" value="STRESS RESPONSE PROTEIN NHAX"/>
    <property type="match status" value="1"/>
</dbReference>
<dbReference type="KEGG" id="sep:SE_0110"/>
<gene>
    <name evidence="3" type="ordered locus">SE_0110</name>
</gene>
<dbReference type="CDD" id="cd00293">
    <property type="entry name" value="USP-like"/>
    <property type="match status" value="1"/>
</dbReference>
<dbReference type="PANTHER" id="PTHR46268:SF6">
    <property type="entry name" value="UNIVERSAL STRESS PROTEIN UP12"/>
    <property type="match status" value="1"/>
</dbReference>
<dbReference type="Gene3D" id="3.40.50.620">
    <property type="entry name" value="HUPs"/>
    <property type="match status" value="1"/>
</dbReference>
<dbReference type="InterPro" id="IPR006015">
    <property type="entry name" value="Universal_stress_UspA"/>
</dbReference>
<feature type="domain" description="UspA" evidence="2">
    <location>
        <begin position="1"/>
        <end position="143"/>
    </location>
</feature>
<dbReference type="InterPro" id="IPR006016">
    <property type="entry name" value="UspA"/>
</dbReference>
<evidence type="ECO:0000259" key="2">
    <source>
        <dbReference type="Pfam" id="PF00582"/>
    </source>
</evidence>
<comment type="similarity">
    <text evidence="1">Belongs to the universal stress protein A family.</text>
</comment>
<dbReference type="Proteomes" id="UP000001411">
    <property type="component" value="Chromosome"/>
</dbReference>
<reference evidence="3 4" key="1">
    <citation type="journal article" date="2003" name="Mol. Microbiol.">
        <title>Genome-based analysis of virulence genes in a non-biofilm-forming Staphylococcus epidermidis strain (ATCC 12228).</title>
        <authorList>
            <person name="Zhang Y.Q."/>
            <person name="Ren S.X."/>
            <person name="Li H.L."/>
            <person name="Wang Y.X."/>
            <person name="Fu G."/>
            <person name="Yang J."/>
            <person name="Qin Z.Q."/>
            <person name="Miao Y.G."/>
            <person name="Wang W.Y."/>
            <person name="Chen R.S."/>
            <person name="Shen Y."/>
            <person name="Chen Z."/>
            <person name="Yuan Z.H."/>
            <person name="Zhao G.P."/>
            <person name="Qu D."/>
            <person name="Danchin A."/>
            <person name="Wen Y.M."/>
        </authorList>
    </citation>
    <scope>NUCLEOTIDE SEQUENCE [LARGE SCALE GENOMIC DNA]</scope>
    <source>
        <strain evidence="4">ATCC 12228 / FDA PCI 1200</strain>
    </source>
</reference>
<dbReference type="SMR" id="A0A0H2VE45"/>
<dbReference type="PATRIC" id="fig|176280.10.peg.103"/>
<evidence type="ECO:0000256" key="1">
    <source>
        <dbReference type="ARBA" id="ARBA00008791"/>
    </source>
</evidence>
<evidence type="ECO:0000313" key="4">
    <source>
        <dbReference type="Proteomes" id="UP000001411"/>
    </source>
</evidence>
<dbReference type="OrthoDB" id="9777884at2"/>
<dbReference type="eggNOG" id="COG0589">
    <property type="taxonomic scope" value="Bacteria"/>
</dbReference>
<dbReference type="SUPFAM" id="SSF52402">
    <property type="entry name" value="Adenine nucleotide alpha hydrolases-like"/>
    <property type="match status" value="1"/>
</dbReference>
<dbReference type="AlphaFoldDB" id="A0A0H2VE45"/>
<dbReference type="InterPro" id="IPR014729">
    <property type="entry name" value="Rossmann-like_a/b/a_fold"/>
</dbReference>
<dbReference type="Pfam" id="PF00582">
    <property type="entry name" value="Usp"/>
    <property type="match status" value="1"/>
</dbReference>
<dbReference type="RefSeq" id="WP_000475805.1">
    <property type="nucleotide sequence ID" value="NC_004461.1"/>
</dbReference>
<evidence type="ECO:0000313" key="3">
    <source>
        <dbReference type="EMBL" id="AAO03707.1"/>
    </source>
</evidence>
<dbReference type="PRINTS" id="PR01438">
    <property type="entry name" value="UNVRSLSTRESS"/>
</dbReference>
<accession>A0A0H2VE45</accession>
<name>A0A0H2VE45_STAES</name>